<sequence length="162" mass="17909">MRVKAPTRWSASSKKLEPATVSICNRCVVDGTFDDDGTGTDGDEEYDGDEDEPDIVEKEVRDDNQVVPWSSTPPPPASSSSGNEEFWSADIGVSMKRQHQDVADRSFEVWKISSAAASLNLIVQKESKQIQKSNDYLCIKRDDIVLTSTNCPDSNKKNSTSF</sequence>
<keyword evidence="2" id="KW-1185">Reference proteome</keyword>
<reference evidence="2" key="1">
    <citation type="journal article" date="2022" name="Mol. Ecol. Resour.">
        <title>The genomes of chicory, endive, great burdock and yacon provide insights into Asteraceae palaeo-polyploidization history and plant inulin production.</title>
        <authorList>
            <person name="Fan W."/>
            <person name="Wang S."/>
            <person name="Wang H."/>
            <person name="Wang A."/>
            <person name="Jiang F."/>
            <person name="Liu H."/>
            <person name="Zhao H."/>
            <person name="Xu D."/>
            <person name="Zhang Y."/>
        </authorList>
    </citation>
    <scope>NUCLEOTIDE SEQUENCE [LARGE SCALE GENOMIC DNA]</scope>
    <source>
        <strain evidence="2">cv. Punajuju</strain>
    </source>
</reference>
<evidence type="ECO:0000313" key="2">
    <source>
        <dbReference type="Proteomes" id="UP001055811"/>
    </source>
</evidence>
<protein>
    <submittedName>
        <fullName evidence="1">Uncharacterized protein</fullName>
    </submittedName>
</protein>
<organism evidence="1 2">
    <name type="scientific">Cichorium intybus</name>
    <name type="common">Chicory</name>
    <dbReference type="NCBI Taxonomy" id="13427"/>
    <lineage>
        <taxon>Eukaryota</taxon>
        <taxon>Viridiplantae</taxon>
        <taxon>Streptophyta</taxon>
        <taxon>Embryophyta</taxon>
        <taxon>Tracheophyta</taxon>
        <taxon>Spermatophyta</taxon>
        <taxon>Magnoliopsida</taxon>
        <taxon>eudicotyledons</taxon>
        <taxon>Gunneridae</taxon>
        <taxon>Pentapetalae</taxon>
        <taxon>asterids</taxon>
        <taxon>campanulids</taxon>
        <taxon>Asterales</taxon>
        <taxon>Asteraceae</taxon>
        <taxon>Cichorioideae</taxon>
        <taxon>Cichorieae</taxon>
        <taxon>Cichoriinae</taxon>
        <taxon>Cichorium</taxon>
    </lineage>
</organism>
<proteinExistence type="predicted"/>
<dbReference type="EMBL" id="CM042011">
    <property type="protein sequence ID" value="KAI3766988.1"/>
    <property type="molecule type" value="Genomic_DNA"/>
</dbReference>
<gene>
    <name evidence="1" type="ORF">L2E82_17069</name>
</gene>
<name>A0ACB9F6L6_CICIN</name>
<reference evidence="1 2" key="2">
    <citation type="journal article" date="2022" name="Mol. Ecol. Resour.">
        <title>The genomes of chicory, endive, great burdock and yacon provide insights into Asteraceae paleo-polyploidization history and plant inulin production.</title>
        <authorList>
            <person name="Fan W."/>
            <person name="Wang S."/>
            <person name="Wang H."/>
            <person name="Wang A."/>
            <person name="Jiang F."/>
            <person name="Liu H."/>
            <person name="Zhao H."/>
            <person name="Xu D."/>
            <person name="Zhang Y."/>
        </authorList>
    </citation>
    <scope>NUCLEOTIDE SEQUENCE [LARGE SCALE GENOMIC DNA]</scope>
    <source>
        <strain evidence="2">cv. Punajuju</strain>
        <tissue evidence="1">Leaves</tissue>
    </source>
</reference>
<evidence type="ECO:0000313" key="1">
    <source>
        <dbReference type="EMBL" id="KAI3766988.1"/>
    </source>
</evidence>
<comment type="caution">
    <text evidence="1">The sequence shown here is derived from an EMBL/GenBank/DDBJ whole genome shotgun (WGS) entry which is preliminary data.</text>
</comment>
<dbReference type="Proteomes" id="UP001055811">
    <property type="component" value="Linkage Group LG03"/>
</dbReference>
<accession>A0ACB9F6L6</accession>